<dbReference type="EMBL" id="BSOW01000009">
    <property type="protein sequence ID" value="GLR86292.1"/>
    <property type="molecule type" value="Genomic_DNA"/>
</dbReference>
<proteinExistence type="predicted"/>
<dbReference type="RefSeq" id="WP_284266515.1">
    <property type="nucleotide sequence ID" value="NZ_BSOW01000009.1"/>
</dbReference>
<keyword evidence="2" id="KW-1185">Reference proteome</keyword>
<reference evidence="2" key="1">
    <citation type="journal article" date="2019" name="Int. J. Syst. Evol. Microbiol.">
        <title>The Global Catalogue of Microorganisms (GCM) 10K type strain sequencing project: providing services to taxonomists for standard genome sequencing and annotation.</title>
        <authorList>
            <consortium name="The Broad Institute Genomics Platform"/>
            <consortium name="The Broad Institute Genome Sequencing Center for Infectious Disease"/>
            <person name="Wu L."/>
            <person name="Ma J."/>
        </authorList>
    </citation>
    <scope>NUCLEOTIDE SEQUENCE [LARGE SCALE GENOMIC DNA]</scope>
    <source>
        <strain evidence="2">NBRC 102520</strain>
    </source>
</reference>
<organism evidence="1 2">
    <name type="scientific">Bradyrhizobium iriomotense</name>
    <dbReference type="NCBI Taxonomy" id="441950"/>
    <lineage>
        <taxon>Bacteria</taxon>
        <taxon>Pseudomonadati</taxon>
        <taxon>Pseudomonadota</taxon>
        <taxon>Alphaproteobacteria</taxon>
        <taxon>Hyphomicrobiales</taxon>
        <taxon>Nitrobacteraceae</taxon>
        <taxon>Bradyrhizobium</taxon>
    </lineage>
</organism>
<dbReference type="Proteomes" id="UP001156905">
    <property type="component" value="Unassembled WGS sequence"/>
</dbReference>
<name>A0ABQ6AVQ3_9BRAD</name>
<sequence length="148" mass="16077">MPCANEMFGLLRLLSVGLAYLTGTPDHPVQQRDLAEAWQVLSPCADTASFDGAWTLSLKDNGTAIARSYRHAQLLQGRWELVDAGTHSYRIDVLAFGNDFVVVPTAAGCLLGSGTLRNVDLRQSWFTHGSREAGDLMAWATDPGARTK</sequence>
<evidence type="ECO:0000313" key="2">
    <source>
        <dbReference type="Proteomes" id="UP001156905"/>
    </source>
</evidence>
<gene>
    <name evidence="1" type="ORF">GCM10007857_30030</name>
</gene>
<evidence type="ECO:0000313" key="1">
    <source>
        <dbReference type="EMBL" id="GLR86292.1"/>
    </source>
</evidence>
<evidence type="ECO:0008006" key="3">
    <source>
        <dbReference type="Google" id="ProtNLM"/>
    </source>
</evidence>
<comment type="caution">
    <text evidence="1">The sequence shown here is derived from an EMBL/GenBank/DDBJ whole genome shotgun (WGS) entry which is preliminary data.</text>
</comment>
<protein>
    <recommendedName>
        <fullName evidence="3">Lipocalin-like domain-containing protein</fullName>
    </recommendedName>
</protein>
<accession>A0ABQ6AVQ3</accession>